<feature type="region of interest" description="Disordered" evidence="1">
    <location>
        <begin position="74"/>
        <end position="138"/>
    </location>
</feature>
<keyword evidence="3" id="KW-1185">Reference proteome</keyword>
<dbReference type="AlphaFoldDB" id="L5L820"/>
<evidence type="ECO:0000256" key="1">
    <source>
        <dbReference type="SAM" id="MobiDB-lite"/>
    </source>
</evidence>
<accession>L5L820</accession>
<evidence type="ECO:0000313" key="2">
    <source>
        <dbReference type="EMBL" id="ELK19580.1"/>
    </source>
</evidence>
<protein>
    <submittedName>
        <fullName evidence="2">Uncharacterized protein</fullName>
    </submittedName>
</protein>
<dbReference type="Proteomes" id="UP000010552">
    <property type="component" value="Unassembled WGS sequence"/>
</dbReference>
<organism evidence="2 3">
    <name type="scientific">Pteropus alecto</name>
    <name type="common">Black flying fox</name>
    <dbReference type="NCBI Taxonomy" id="9402"/>
    <lineage>
        <taxon>Eukaryota</taxon>
        <taxon>Metazoa</taxon>
        <taxon>Chordata</taxon>
        <taxon>Craniata</taxon>
        <taxon>Vertebrata</taxon>
        <taxon>Euteleostomi</taxon>
        <taxon>Mammalia</taxon>
        <taxon>Eutheria</taxon>
        <taxon>Laurasiatheria</taxon>
        <taxon>Chiroptera</taxon>
        <taxon>Yinpterochiroptera</taxon>
        <taxon>Pteropodoidea</taxon>
        <taxon>Pteropodidae</taxon>
        <taxon>Pteropodinae</taxon>
        <taxon>Pteropus</taxon>
    </lineage>
</organism>
<feature type="compositionally biased region" description="Pro residues" evidence="1">
    <location>
        <begin position="79"/>
        <end position="94"/>
    </location>
</feature>
<feature type="compositionally biased region" description="Polar residues" evidence="1">
    <location>
        <begin position="103"/>
        <end position="130"/>
    </location>
</feature>
<reference evidence="3" key="1">
    <citation type="journal article" date="2013" name="Science">
        <title>Comparative analysis of bat genomes provides insight into the evolution of flight and immunity.</title>
        <authorList>
            <person name="Zhang G."/>
            <person name="Cowled C."/>
            <person name="Shi Z."/>
            <person name="Huang Z."/>
            <person name="Bishop-Lilly K.A."/>
            <person name="Fang X."/>
            <person name="Wynne J.W."/>
            <person name="Xiong Z."/>
            <person name="Baker M.L."/>
            <person name="Zhao W."/>
            <person name="Tachedjian M."/>
            <person name="Zhu Y."/>
            <person name="Zhou P."/>
            <person name="Jiang X."/>
            <person name="Ng J."/>
            <person name="Yang L."/>
            <person name="Wu L."/>
            <person name="Xiao J."/>
            <person name="Feng Y."/>
            <person name="Chen Y."/>
            <person name="Sun X."/>
            <person name="Zhang Y."/>
            <person name="Marsh G.A."/>
            <person name="Crameri G."/>
            <person name="Broder C.C."/>
            <person name="Frey K.G."/>
            <person name="Wang L.F."/>
            <person name="Wang J."/>
        </authorList>
    </citation>
    <scope>NUCLEOTIDE SEQUENCE [LARGE SCALE GENOMIC DNA]</scope>
</reference>
<dbReference type="EMBL" id="KB030251">
    <property type="protein sequence ID" value="ELK19580.1"/>
    <property type="molecule type" value="Genomic_DNA"/>
</dbReference>
<name>L5L820_PTEAL</name>
<sequence length="138" mass="14663">MDSICAEACLLRHGAPRVMGTRPLLSAPPHVALRSGSPGMARPSGVRGPAHSRSFSRDSKRTCWFQSLAPAPQPTCTLCPPPPGKPQPGSPGPEPPERGPPKQGSQPTLSAPAQRQWFSRHPASSETCRTPSVDMAER</sequence>
<dbReference type="InParanoid" id="L5L820"/>
<proteinExistence type="predicted"/>
<evidence type="ECO:0000313" key="3">
    <source>
        <dbReference type="Proteomes" id="UP000010552"/>
    </source>
</evidence>
<gene>
    <name evidence="2" type="ORF">PAL_GLEAN10001804</name>
</gene>
<feature type="region of interest" description="Disordered" evidence="1">
    <location>
        <begin position="19"/>
        <end position="60"/>
    </location>
</feature>